<protein>
    <recommendedName>
        <fullName evidence="6">Tetratricopeptide repeat protein</fullName>
    </recommendedName>
</protein>
<dbReference type="PANTHER" id="PTHR44943:SF8">
    <property type="entry name" value="TPR REPEAT-CONTAINING PROTEIN MJ0263"/>
    <property type="match status" value="1"/>
</dbReference>
<dbReference type="SMART" id="SM00028">
    <property type="entry name" value="TPR"/>
    <property type="match status" value="2"/>
</dbReference>
<dbReference type="InterPro" id="IPR019734">
    <property type="entry name" value="TPR_rpt"/>
</dbReference>
<reference evidence="4 5" key="1">
    <citation type="journal article" date="2021" name="Nat. Commun.">
        <title>Isolation of a member of the candidate phylum Atribacteria reveals a unique cell membrane structure.</title>
        <authorList>
            <person name="Taiki K."/>
            <person name="Nobu M.K."/>
            <person name="Kusada H."/>
            <person name="Meng X.-Y."/>
            <person name="Hosoki N."/>
            <person name="Uematsu K."/>
            <person name="Yoshioka H."/>
            <person name="Kamagata Y."/>
            <person name="Tamaki H."/>
        </authorList>
    </citation>
    <scope>NUCLEOTIDE SEQUENCE [LARGE SCALE GENOMIC DNA]</scope>
    <source>
        <strain evidence="4 5">RT761</strain>
    </source>
</reference>
<sequence>MKKVVFIVVLLVLVLSLPVCAEERIEIIHSEIARIASALKGEYALGKPVIIGELTIIPVVKTNVLSFGSDKSSSFQMIFGGISLEPVAILVIKDGKFQIYNIGEPDAGVGEIFETLPGLLPQTQTLSEDAKQELIKKGRESLQKKDFEKAKKIFEDLLENNPELADAHALLGQALGELAQSTADLNKKIQYGMEAFREFARALEIEPDNPYALVARGYARLMVPPPLGGVDAAIEDFNLVINSHPEFIDAYIGLAKAYSKKGDQNKAKEYFNKVLELDPENAQAIEGLSRVGE</sequence>
<dbReference type="Proteomes" id="UP000594463">
    <property type="component" value="Chromosome"/>
</dbReference>
<evidence type="ECO:0000256" key="3">
    <source>
        <dbReference type="PROSITE-ProRule" id="PRU00339"/>
    </source>
</evidence>
<evidence type="ECO:0000256" key="1">
    <source>
        <dbReference type="ARBA" id="ARBA00022737"/>
    </source>
</evidence>
<gene>
    <name evidence="4" type="ORF">RT761_00844</name>
</gene>
<name>A0A7T1AKJ8_ATRLM</name>
<dbReference type="EMBL" id="CP065383">
    <property type="protein sequence ID" value="QPM67634.1"/>
    <property type="molecule type" value="Genomic_DNA"/>
</dbReference>
<dbReference type="InterPro" id="IPR011990">
    <property type="entry name" value="TPR-like_helical_dom_sf"/>
</dbReference>
<keyword evidence="1" id="KW-0677">Repeat</keyword>
<dbReference type="AlphaFoldDB" id="A0A7T1AKJ8"/>
<dbReference type="PANTHER" id="PTHR44943">
    <property type="entry name" value="CELLULOSE SYNTHASE OPERON PROTEIN C"/>
    <property type="match status" value="1"/>
</dbReference>
<dbReference type="PROSITE" id="PS50005">
    <property type="entry name" value="TPR"/>
    <property type="match status" value="1"/>
</dbReference>
<dbReference type="Pfam" id="PF13181">
    <property type="entry name" value="TPR_8"/>
    <property type="match status" value="1"/>
</dbReference>
<proteinExistence type="predicted"/>
<evidence type="ECO:0000256" key="2">
    <source>
        <dbReference type="ARBA" id="ARBA00022803"/>
    </source>
</evidence>
<feature type="repeat" description="TPR" evidence="3">
    <location>
        <begin position="248"/>
        <end position="281"/>
    </location>
</feature>
<keyword evidence="5" id="KW-1185">Reference proteome</keyword>
<dbReference type="Gene3D" id="1.25.40.10">
    <property type="entry name" value="Tetratricopeptide repeat domain"/>
    <property type="match status" value="2"/>
</dbReference>
<evidence type="ECO:0008006" key="6">
    <source>
        <dbReference type="Google" id="ProtNLM"/>
    </source>
</evidence>
<dbReference type="PROSITE" id="PS50293">
    <property type="entry name" value="TPR_REGION"/>
    <property type="match status" value="1"/>
</dbReference>
<dbReference type="KEGG" id="alam:RT761_00844"/>
<dbReference type="Pfam" id="PF13432">
    <property type="entry name" value="TPR_16"/>
    <property type="match status" value="1"/>
</dbReference>
<dbReference type="RefSeq" id="WP_218112825.1">
    <property type="nucleotide sequence ID" value="NZ_CP065383.1"/>
</dbReference>
<dbReference type="SUPFAM" id="SSF48452">
    <property type="entry name" value="TPR-like"/>
    <property type="match status" value="1"/>
</dbReference>
<keyword evidence="2 3" id="KW-0802">TPR repeat</keyword>
<accession>A0A7T1AKJ8</accession>
<evidence type="ECO:0000313" key="4">
    <source>
        <dbReference type="EMBL" id="QPM67634.1"/>
    </source>
</evidence>
<evidence type="ECO:0000313" key="5">
    <source>
        <dbReference type="Proteomes" id="UP000594463"/>
    </source>
</evidence>
<dbReference type="InterPro" id="IPR051685">
    <property type="entry name" value="Ycf3/AcsC/BcsC/TPR_MFPF"/>
</dbReference>
<organism evidence="4 5">
    <name type="scientific">Atribacter laminatus</name>
    <dbReference type="NCBI Taxonomy" id="2847778"/>
    <lineage>
        <taxon>Bacteria</taxon>
        <taxon>Pseudomonadati</taxon>
        <taxon>Atribacterota</taxon>
        <taxon>Atribacteria</taxon>
        <taxon>Atribacterales</taxon>
        <taxon>Atribacteraceae</taxon>
        <taxon>Atribacter</taxon>
    </lineage>
</organism>